<keyword evidence="1" id="KW-0175">Coiled coil</keyword>
<dbReference type="AlphaFoldDB" id="A0A0F9DLL4"/>
<sequence>MPSDCPGLRELIDNLTERLDFHANAMTLTEELSRGWRGRDNRRMEAMEARIAEIEKNFHTKEAK</sequence>
<gene>
    <name evidence="2" type="ORF">LCGC14_2474150</name>
</gene>
<evidence type="ECO:0000313" key="2">
    <source>
        <dbReference type="EMBL" id="KKL18576.1"/>
    </source>
</evidence>
<dbReference type="EMBL" id="LAZR01038815">
    <property type="protein sequence ID" value="KKL18576.1"/>
    <property type="molecule type" value="Genomic_DNA"/>
</dbReference>
<feature type="coiled-coil region" evidence="1">
    <location>
        <begin position="37"/>
        <end position="64"/>
    </location>
</feature>
<name>A0A0F9DLL4_9ZZZZ</name>
<proteinExistence type="predicted"/>
<protein>
    <submittedName>
        <fullName evidence="2">Uncharacterized protein</fullName>
    </submittedName>
</protein>
<accession>A0A0F9DLL4</accession>
<comment type="caution">
    <text evidence="2">The sequence shown here is derived from an EMBL/GenBank/DDBJ whole genome shotgun (WGS) entry which is preliminary data.</text>
</comment>
<organism evidence="2">
    <name type="scientific">marine sediment metagenome</name>
    <dbReference type="NCBI Taxonomy" id="412755"/>
    <lineage>
        <taxon>unclassified sequences</taxon>
        <taxon>metagenomes</taxon>
        <taxon>ecological metagenomes</taxon>
    </lineage>
</organism>
<reference evidence="2" key="1">
    <citation type="journal article" date="2015" name="Nature">
        <title>Complex archaea that bridge the gap between prokaryotes and eukaryotes.</title>
        <authorList>
            <person name="Spang A."/>
            <person name="Saw J.H."/>
            <person name="Jorgensen S.L."/>
            <person name="Zaremba-Niedzwiedzka K."/>
            <person name="Martijn J."/>
            <person name="Lind A.E."/>
            <person name="van Eijk R."/>
            <person name="Schleper C."/>
            <person name="Guy L."/>
            <person name="Ettema T.J."/>
        </authorList>
    </citation>
    <scope>NUCLEOTIDE SEQUENCE</scope>
</reference>
<evidence type="ECO:0000256" key="1">
    <source>
        <dbReference type="SAM" id="Coils"/>
    </source>
</evidence>